<accession>A0ABW3FZY3</accession>
<dbReference type="Pfam" id="PF18844">
    <property type="entry name" value="baeRF_family2"/>
    <property type="match status" value="1"/>
</dbReference>
<evidence type="ECO:0000313" key="2">
    <source>
        <dbReference type="Proteomes" id="UP001597018"/>
    </source>
</evidence>
<protein>
    <recommendedName>
        <fullName evidence="3">Peptide chain release factor 1</fullName>
    </recommendedName>
</protein>
<dbReference type="EMBL" id="JBHTIW010000025">
    <property type="protein sequence ID" value="MFD0922830.1"/>
    <property type="molecule type" value="Genomic_DNA"/>
</dbReference>
<organism evidence="1 2">
    <name type="scientific">Saccharopolyspora rosea</name>
    <dbReference type="NCBI Taxonomy" id="524884"/>
    <lineage>
        <taxon>Bacteria</taxon>
        <taxon>Bacillati</taxon>
        <taxon>Actinomycetota</taxon>
        <taxon>Actinomycetes</taxon>
        <taxon>Pseudonocardiales</taxon>
        <taxon>Pseudonocardiaceae</taxon>
        <taxon>Saccharopolyspora</taxon>
    </lineage>
</organism>
<keyword evidence="2" id="KW-1185">Reference proteome</keyword>
<dbReference type="InterPro" id="IPR040701">
    <property type="entry name" value="Bact_RF_family2"/>
</dbReference>
<reference evidence="2" key="1">
    <citation type="journal article" date="2019" name="Int. J. Syst. Evol. Microbiol.">
        <title>The Global Catalogue of Microorganisms (GCM) 10K type strain sequencing project: providing services to taxonomists for standard genome sequencing and annotation.</title>
        <authorList>
            <consortium name="The Broad Institute Genomics Platform"/>
            <consortium name="The Broad Institute Genome Sequencing Center for Infectious Disease"/>
            <person name="Wu L."/>
            <person name="Ma J."/>
        </authorList>
    </citation>
    <scope>NUCLEOTIDE SEQUENCE [LARGE SCALE GENOMIC DNA]</scope>
    <source>
        <strain evidence="2">CCUG 56401</strain>
    </source>
</reference>
<name>A0ABW3FZY3_9PSEU</name>
<gene>
    <name evidence="1" type="ORF">ACFQ16_24040</name>
</gene>
<dbReference type="Proteomes" id="UP001597018">
    <property type="component" value="Unassembled WGS sequence"/>
</dbReference>
<evidence type="ECO:0008006" key="3">
    <source>
        <dbReference type="Google" id="ProtNLM"/>
    </source>
</evidence>
<evidence type="ECO:0000313" key="1">
    <source>
        <dbReference type="EMBL" id="MFD0922830.1"/>
    </source>
</evidence>
<proteinExistence type="predicted"/>
<comment type="caution">
    <text evidence="1">The sequence shown here is derived from an EMBL/GenBank/DDBJ whole genome shotgun (WGS) entry which is preliminary data.</text>
</comment>
<dbReference type="RefSeq" id="WP_263253597.1">
    <property type="nucleotide sequence ID" value="NZ_BAABLT010000027.1"/>
</dbReference>
<sequence length="375" mass="40195">MRLDFLRPAYRRPGPVSTVYLDTSAAEDAAKAVELRWRAARDRLVEQGADAASLDAIEAALRGHRRQIGRRGQVLVAAGGEVVFTDELPAPPHDLPAAEQVRCGPVPHLMPYLARREPRVPHVVAVVDHVGADLTTVPAGGPPHSESVEGEEHPVHKAHAGKPENQQRHHLAVEERWKRNAGAVAAALGHRADQVRAELVVLAGDVQQRRLVRAELGKHLRDKVVEAESGHRERGSSTDRLCEEVDDAVRAIAAARAAEAVAQFEELRGRRGGAAEGWRGVVAALQRDQVRLVLRTGPAGDAELAIGPRPAEIAFDERALRDLGIEPLGRVPADAAVLRALVGDNAELVLADPSSVAVTDGVGAVLRTAETDVRS</sequence>